<evidence type="ECO:0000313" key="1">
    <source>
        <dbReference type="EMBL" id="NEU74293.1"/>
    </source>
</evidence>
<dbReference type="Proteomes" id="UP000031549">
    <property type="component" value="Unassembled WGS sequence"/>
</dbReference>
<gene>
    <name evidence="1" type="ORF">PI95_017435</name>
</gene>
<accession>A0A846HB50</accession>
<evidence type="ECO:0000313" key="2">
    <source>
        <dbReference type="Proteomes" id="UP000031549"/>
    </source>
</evidence>
<dbReference type="EMBL" id="JTCM02000038">
    <property type="protein sequence ID" value="NEU74293.1"/>
    <property type="molecule type" value="Genomic_DNA"/>
</dbReference>
<reference evidence="1 2" key="1">
    <citation type="journal article" date="2015" name="Genome Announc.">
        <title>Draft Genome Sequence of Cyanobacterium Hassallia byssoidea Strain VB512170, Isolated from Monuments in India.</title>
        <authorList>
            <person name="Singh D."/>
            <person name="Chandrababunaidu M.M."/>
            <person name="Panda A."/>
            <person name="Sen D."/>
            <person name="Bhattacharyya S."/>
            <person name="Adhikary S.P."/>
            <person name="Tripathy S."/>
        </authorList>
    </citation>
    <scope>NUCLEOTIDE SEQUENCE [LARGE SCALE GENOMIC DNA]</scope>
    <source>
        <strain evidence="1 2">VB512170</strain>
    </source>
</reference>
<dbReference type="AlphaFoldDB" id="A0A846HB50"/>
<keyword evidence="2" id="KW-1185">Reference proteome</keyword>
<sequence>MSSPDRVNAMALTFGCSQSDRCLALSITLRFMKAIAYAVIDTFTAQDTHP</sequence>
<name>A0A846HB50_9CYAN</name>
<dbReference type="RefSeq" id="WP_163518965.1">
    <property type="nucleotide sequence ID" value="NZ_JTCM02000038.1"/>
</dbReference>
<organism evidence="1 2">
    <name type="scientific">Hassallia byssoidea VB512170</name>
    <dbReference type="NCBI Taxonomy" id="1304833"/>
    <lineage>
        <taxon>Bacteria</taxon>
        <taxon>Bacillati</taxon>
        <taxon>Cyanobacteriota</taxon>
        <taxon>Cyanophyceae</taxon>
        <taxon>Nostocales</taxon>
        <taxon>Tolypothrichaceae</taxon>
        <taxon>Hassallia</taxon>
    </lineage>
</organism>
<protein>
    <submittedName>
        <fullName evidence="1">Uncharacterized protein</fullName>
    </submittedName>
</protein>
<proteinExistence type="predicted"/>
<comment type="caution">
    <text evidence="1">The sequence shown here is derived from an EMBL/GenBank/DDBJ whole genome shotgun (WGS) entry which is preliminary data.</text>
</comment>